<proteinExistence type="predicted"/>
<protein>
    <submittedName>
        <fullName evidence="1">Uncharacterized protein</fullName>
    </submittedName>
</protein>
<accession>A0A9Q8MTT4</accession>
<gene>
    <name evidence="1" type="ORF">DY130_03785</name>
</gene>
<evidence type="ECO:0000313" key="2">
    <source>
        <dbReference type="Proteomes" id="UP000784700"/>
    </source>
</evidence>
<dbReference type="Proteomes" id="UP000784700">
    <property type="component" value="Unassembled WGS sequence"/>
</dbReference>
<name>A0A9Q8MTT4_9LACO</name>
<dbReference type="EMBL" id="QUBG01000003">
    <property type="protein sequence ID" value="TPR44168.1"/>
    <property type="molecule type" value="Genomic_DNA"/>
</dbReference>
<sequence>MKNIYKIMIAAISSLGLLFIFNLNNDVNVHAFVHSKQEMQKNSELFDGADYSASRTTDKANSYVSNHFLDNKAKNYIYNLYRKNAEYLTKNYEFYDELGESYFYNGTPKGFNENFTNYYQYAKYAADLLINNNIKTQHHFKFSIKHRSNNDYFSYNKWEKGYINPKWMHYSYSSEADGYSDVPLYDSLSKANKFMKNSNYYGTKTRLDFYYNANQMLGSFYIKKKNKNVFMIKIDNKVYYVPRKLYSSNNKKYTIFEKYNTYVDKNIIWSSIDITDQKNDDMMVFNKNAKLNNQRIWNMSNGNIYYKYRNNMWQANSLTYG</sequence>
<dbReference type="AlphaFoldDB" id="A0A9Q8MTT4"/>
<evidence type="ECO:0000313" key="1">
    <source>
        <dbReference type="EMBL" id="TPR44168.1"/>
    </source>
</evidence>
<organism evidence="1 2">
    <name type="scientific">Apilactobacillus micheneri</name>
    <dbReference type="NCBI Taxonomy" id="1899430"/>
    <lineage>
        <taxon>Bacteria</taxon>
        <taxon>Bacillati</taxon>
        <taxon>Bacillota</taxon>
        <taxon>Bacilli</taxon>
        <taxon>Lactobacillales</taxon>
        <taxon>Lactobacillaceae</taxon>
        <taxon>Apilactobacillus</taxon>
    </lineage>
</organism>
<reference evidence="1" key="1">
    <citation type="submission" date="2018-08" db="EMBL/GenBank/DDBJ databases">
        <title>Comparative genomics of wild bee and flower associated Lactobacillus reveals potential adaptation to the bee host.</title>
        <authorList>
            <person name="Vuong H.Q."/>
            <person name="Mcfrederick Q.S."/>
        </authorList>
    </citation>
    <scope>NUCLEOTIDE SEQUENCE</scope>
    <source>
        <strain evidence="1">HV_63</strain>
    </source>
</reference>
<dbReference type="GeneID" id="58108379"/>
<dbReference type="RefSeq" id="WP_140936219.1">
    <property type="nucleotide sequence ID" value="NZ_QUBF01000003.1"/>
</dbReference>
<comment type="caution">
    <text evidence="1">The sequence shown here is derived from an EMBL/GenBank/DDBJ whole genome shotgun (WGS) entry which is preliminary data.</text>
</comment>